<dbReference type="InterPro" id="IPR032710">
    <property type="entry name" value="NTF2-like_dom_sf"/>
</dbReference>
<evidence type="ECO:0000256" key="1">
    <source>
        <dbReference type="ARBA" id="ARBA00000077"/>
    </source>
</evidence>
<sequence length="305" mass="33277">MTIIAAADGSALGNPGPAGWGWYVDPSCWASGGWPHGTNNMGELTAVLDLLQQTAEVEEDLEVLCDSKYAIDTITKWMAGWKKKGWKKADGKPVANLEIVQALDVAMRERRGNVSFTWVKGHAGHTLNEEADRIANAASLAFKEGRTPDPGPGWSGGSDRADDAADDTADEAADDLPHEPAPEPEPSLDEEPALDPVEAAWAAERALLSDDVRSDRAALEALLHPGWTLLADRGRLWRREEWLDRAGPAGDVEIEAVESTVVADGTVLLVWRGRDRLGSALHATWWVREGSRWLQRFHHVSRTSD</sequence>
<dbReference type="EMBL" id="JADCSA010000007">
    <property type="protein sequence ID" value="MBE7324711.1"/>
    <property type="molecule type" value="Genomic_DNA"/>
</dbReference>
<name>A0ABR9RT24_9ACTN</name>
<organism evidence="13 14">
    <name type="scientific">Nocardioides malaquae</name>
    <dbReference type="NCBI Taxonomy" id="2773426"/>
    <lineage>
        <taxon>Bacteria</taxon>
        <taxon>Bacillati</taxon>
        <taxon>Actinomycetota</taxon>
        <taxon>Actinomycetes</taxon>
        <taxon>Propionibacteriales</taxon>
        <taxon>Nocardioidaceae</taxon>
        <taxon>Nocardioides</taxon>
    </lineage>
</organism>
<keyword evidence="9" id="KW-0378">Hydrolase</keyword>
<dbReference type="CDD" id="cd09278">
    <property type="entry name" value="RNase_HI_prokaryote_like"/>
    <property type="match status" value="1"/>
</dbReference>
<protein>
    <recommendedName>
        <fullName evidence="5">ribonuclease H</fullName>
        <ecNumber evidence="5">3.1.26.4</ecNumber>
    </recommendedName>
</protein>
<evidence type="ECO:0000256" key="2">
    <source>
        <dbReference type="ARBA" id="ARBA00001946"/>
    </source>
</evidence>
<dbReference type="InterPro" id="IPR022892">
    <property type="entry name" value="RNaseHI"/>
</dbReference>
<comment type="cofactor">
    <cofactor evidence="2">
        <name>Mg(2+)</name>
        <dbReference type="ChEBI" id="CHEBI:18420"/>
    </cofactor>
</comment>
<keyword evidence="10" id="KW-0460">Magnesium</keyword>
<dbReference type="InterPro" id="IPR002156">
    <property type="entry name" value="RNaseH_domain"/>
</dbReference>
<dbReference type="Gene3D" id="3.30.420.10">
    <property type="entry name" value="Ribonuclease H-like superfamily/Ribonuclease H"/>
    <property type="match status" value="1"/>
</dbReference>
<feature type="compositionally biased region" description="Acidic residues" evidence="11">
    <location>
        <begin position="164"/>
        <end position="174"/>
    </location>
</feature>
<feature type="region of interest" description="Disordered" evidence="11">
    <location>
        <begin position="143"/>
        <end position="191"/>
    </location>
</feature>
<evidence type="ECO:0000256" key="6">
    <source>
        <dbReference type="ARBA" id="ARBA00022722"/>
    </source>
</evidence>
<dbReference type="Pfam" id="PF14534">
    <property type="entry name" value="DUF4440"/>
    <property type="match status" value="1"/>
</dbReference>
<comment type="catalytic activity">
    <reaction evidence="1">
        <text>Endonucleolytic cleavage to 5'-phosphomonoester.</text>
        <dbReference type="EC" id="3.1.26.4"/>
    </reaction>
</comment>
<feature type="domain" description="RNase H type-1" evidence="12">
    <location>
        <begin position="1"/>
        <end position="140"/>
    </location>
</feature>
<keyword evidence="7" id="KW-0479">Metal-binding</keyword>
<comment type="similarity">
    <text evidence="3">Belongs to the RNase H family.</text>
</comment>
<evidence type="ECO:0000256" key="3">
    <source>
        <dbReference type="ARBA" id="ARBA00005300"/>
    </source>
</evidence>
<dbReference type="InterPro" id="IPR012337">
    <property type="entry name" value="RNaseH-like_sf"/>
</dbReference>
<accession>A0ABR9RT24</accession>
<proteinExistence type="inferred from homology"/>
<dbReference type="PROSITE" id="PS50879">
    <property type="entry name" value="RNASE_H_1"/>
    <property type="match status" value="1"/>
</dbReference>
<evidence type="ECO:0000256" key="11">
    <source>
        <dbReference type="SAM" id="MobiDB-lite"/>
    </source>
</evidence>
<evidence type="ECO:0000313" key="14">
    <source>
        <dbReference type="Proteomes" id="UP000756387"/>
    </source>
</evidence>
<dbReference type="EC" id="3.1.26.4" evidence="5"/>
<dbReference type="InterPro" id="IPR050092">
    <property type="entry name" value="RNase_H"/>
</dbReference>
<reference evidence="13 14" key="1">
    <citation type="submission" date="2020-10" db="EMBL/GenBank/DDBJ databases">
        <title>Nocardioides sp. isolated from sludge.</title>
        <authorList>
            <person name="Zhang X."/>
        </authorList>
    </citation>
    <scope>NUCLEOTIDE SEQUENCE [LARGE SCALE GENOMIC DNA]</scope>
    <source>
        <strain evidence="13 14">Y6</strain>
    </source>
</reference>
<dbReference type="SUPFAM" id="SSF53098">
    <property type="entry name" value="Ribonuclease H-like"/>
    <property type="match status" value="1"/>
</dbReference>
<evidence type="ECO:0000256" key="4">
    <source>
        <dbReference type="ARBA" id="ARBA00011245"/>
    </source>
</evidence>
<keyword evidence="8" id="KW-0255">Endonuclease</keyword>
<dbReference type="Pfam" id="PF00075">
    <property type="entry name" value="RNase_H"/>
    <property type="match status" value="1"/>
</dbReference>
<evidence type="ECO:0000259" key="12">
    <source>
        <dbReference type="PROSITE" id="PS50879"/>
    </source>
</evidence>
<evidence type="ECO:0000256" key="9">
    <source>
        <dbReference type="ARBA" id="ARBA00022801"/>
    </source>
</evidence>
<evidence type="ECO:0000313" key="13">
    <source>
        <dbReference type="EMBL" id="MBE7324711.1"/>
    </source>
</evidence>
<gene>
    <name evidence="13" type="ORF">IEQ44_08600</name>
</gene>
<comment type="caution">
    <text evidence="13">The sequence shown here is derived from an EMBL/GenBank/DDBJ whole genome shotgun (WGS) entry which is preliminary data.</text>
</comment>
<keyword evidence="6" id="KW-0540">Nuclease</keyword>
<evidence type="ECO:0000256" key="10">
    <source>
        <dbReference type="ARBA" id="ARBA00022842"/>
    </source>
</evidence>
<dbReference type="SUPFAM" id="SSF54427">
    <property type="entry name" value="NTF2-like"/>
    <property type="match status" value="1"/>
</dbReference>
<dbReference type="PANTHER" id="PTHR10642">
    <property type="entry name" value="RIBONUCLEASE H1"/>
    <property type="match status" value="1"/>
</dbReference>
<evidence type="ECO:0000256" key="5">
    <source>
        <dbReference type="ARBA" id="ARBA00012180"/>
    </source>
</evidence>
<dbReference type="InterPro" id="IPR036397">
    <property type="entry name" value="RNaseH_sf"/>
</dbReference>
<dbReference type="Proteomes" id="UP000756387">
    <property type="component" value="Unassembled WGS sequence"/>
</dbReference>
<keyword evidence="14" id="KW-1185">Reference proteome</keyword>
<evidence type="ECO:0000256" key="7">
    <source>
        <dbReference type="ARBA" id="ARBA00022723"/>
    </source>
</evidence>
<dbReference type="InterPro" id="IPR027843">
    <property type="entry name" value="DUF4440"/>
</dbReference>
<comment type="subunit">
    <text evidence="4">Monomer.</text>
</comment>
<evidence type="ECO:0000256" key="8">
    <source>
        <dbReference type="ARBA" id="ARBA00022759"/>
    </source>
</evidence>
<dbReference type="PANTHER" id="PTHR10642:SF26">
    <property type="entry name" value="RIBONUCLEASE H1"/>
    <property type="match status" value="1"/>
</dbReference>
<dbReference type="Gene3D" id="3.10.450.50">
    <property type="match status" value="1"/>
</dbReference>